<comment type="subcellular location">
    <subcellularLocation>
        <location evidence="1">Membrane</location>
    </subcellularLocation>
</comment>
<dbReference type="Pfam" id="PF03799">
    <property type="entry name" value="FtsQ_DivIB_C"/>
    <property type="match status" value="1"/>
</dbReference>
<reference evidence="10" key="1">
    <citation type="submission" date="2021-04" db="EMBL/GenBank/DDBJ databases">
        <title>Draft genome sequence of Xylanibacillus composti strain K13.</title>
        <authorList>
            <person name="Uke A."/>
            <person name="Chhe C."/>
            <person name="Baramee S."/>
            <person name="Kosugi A."/>
        </authorList>
    </citation>
    <scope>NUCLEOTIDE SEQUENCE</scope>
    <source>
        <strain evidence="10">K13</strain>
    </source>
</reference>
<evidence type="ECO:0000256" key="6">
    <source>
        <dbReference type="ARBA" id="ARBA00023136"/>
    </source>
</evidence>
<dbReference type="Proteomes" id="UP000677918">
    <property type="component" value="Unassembled WGS sequence"/>
</dbReference>
<evidence type="ECO:0000256" key="5">
    <source>
        <dbReference type="ARBA" id="ARBA00022989"/>
    </source>
</evidence>
<evidence type="ECO:0000256" key="7">
    <source>
        <dbReference type="ARBA" id="ARBA00023306"/>
    </source>
</evidence>
<keyword evidence="11" id="KW-1185">Reference proteome</keyword>
<dbReference type="PANTHER" id="PTHR37820:SF1">
    <property type="entry name" value="CELL DIVISION PROTEIN FTSQ"/>
    <property type="match status" value="1"/>
</dbReference>
<evidence type="ECO:0000256" key="4">
    <source>
        <dbReference type="ARBA" id="ARBA00022692"/>
    </source>
</evidence>
<dbReference type="InterPro" id="IPR050487">
    <property type="entry name" value="FtsQ_DivIB"/>
</dbReference>
<evidence type="ECO:0000313" key="10">
    <source>
        <dbReference type="EMBL" id="GIQ67954.1"/>
    </source>
</evidence>
<comment type="caution">
    <text evidence="10">The sequence shown here is derived from an EMBL/GenBank/DDBJ whole genome shotgun (WGS) entry which is preliminary data.</text>
</comment>
<dbReference type="PROSITE" id="PS51779">
    <property type="entry name" value="POTRA"/>
    <property type="match status" value="1"/>
</dbReference>
<proteinExistence type="predicted"/>
<keyword evidence="7" id="KW-0131">Cell cycle</keyword>
<organism evidence="10 11">
    <name type="scientific">Xylanibacillus composti</name>
    <dbReference type="NCBI Taxonomy" id="1572762"/>
    <lineage>
        <taxon>Bacteria</taxon>
        <taxon>Bacillati</taxon>
        <taxon>Bacillota</taxon>
        <taxon>Bacilli</taxon>
        <taxon>Bacillales</taxon>
        <taxon>Paenibacillaceae</taxon>
        <taxon>Xylanibacillus</taxon>
    </lineage>
</organism>
<gene>
    <name evidence="10" type="primary">FtsQ</name>
    <name evidence="10" type="ORF">XYCOK13_07780</name>
</gene>
<dbReference type="RefSeq" id="WP_213410578.1">
    <property type="nucleotide sequence ID" value="NZ_BOVK01000011.1"/>
</dbReference>
<dbReference type="GO" id="GO:0005886">
    <property type="term" value="C:plasma membrane"/>
    <property type="evidence" value="ECO:0007669"/>
    <property type="project" value="TreeGrafter"/>
</dbReference>
<evidence type="ECO:0000259" key="9">
    <source>
        <dbReference type="PROSITE" id="PS51779"/>
    </source>
</evidence>
<dbReference type="PANTHER" id="PTHR37820">
    <property type="entry name" value="CELL DIVISION PROTEIN DIVIB"/>
    <property type="match status" value="1"/>
</dbReference>
<keyword evidence="2" id="KW-1003">Cell membrane</keyword>
<dbReference type="GO" id="GO:0051301">
    <property type="term" value="P:cell division"/>
    <property type="evidence" value="ECO:0007669"/>
    <property type="project" value="UniProtKB-KW"/>
</dbReference>
<dbReference type="Pfam" id="PF08478">
    <property type="entry name" value="POTRA_1"/>
    <property type="match status" value="1"/>
</dbReference>
<keyword evidence="3" id="KW-0132">Cell division</keyword>
<dbReference type="InterPro" id="IPR034746">
    <property type="entry name" value="POTRA"/>
</dbReference>
<dbReference type="InterPro" id="IPR005548">
    <property type="entry name" value="Cell_div_FtsQ/DivIB_C"/>
</dbReference>
<feature type="domain" description="POTRA" evidence="9">
    <location>
        <begin position="43"/>
        <end position="111"/>
    </location>
</feature>
<dbReference type="Gene3D" id="3.40.50.10960">
    <property type="match status" value="1"/>
</dbReference>
<keyword evidence="6 8" id="KW-0472">Membrane</keyword>
<evidence type="ECO:0000256" key="3">
    <source>
        <dbReference type="ARBA" id="ARBA00022618"/>
    </source>
</evidence>
<evidence type="ECO:0000256" key="1">
    <source>
        <dbReference type="ARBA" id="ARBA00004370"/>
    </source>
</evidence>
<accession>A0A8J4M0Y4</accession>
<evidence type="ECO:0000256" key="8">
    <source>
        <dbReference type="SAM" id="Phobius"/>
    </source>
</evidence>
<name>A0A8J4M0Y4_9BACL</name>
<dbReference type="InterPro" id="IPR013685">
    <property type="entry name" value="POTRA_FtsQ_type"/>
</dbReference>
<evidence type="ECO:0000256" key="2">
    <source>
        <dbReference type="ARBA" id="ARBA00022475"/>
    </source>
</evidence>
<protein>
    <submittedName>
        <fullName evidence="10">FtsQ-type POTRA domain-containing protein</fullName>
    </submittedName>
</protein>
<dbReference type="Gene3D" id="3.10.20.310">
    <property type="entry name" value="membrane protein fhac"/>
    <property type="match status" value="1"/>
</dbReference>
<evidence type="ECO:0000313" key="11">
    <source>
        <dbReference type="Proteomes" id="UP000677918"/>
    </source>
</evidence>
<keyword evidence="5 8" id="KW-1133">Transmembrane helix</keyword>
<dbReference type="EMBL" id="BOVK01000011">
    <property type="protein sequence ID" value="GIQ67954.1"/>
    <property type="molecule type" value="Genomic_DNA"/>
</dbReference>
<keyword evidence="4 8" id="KW-0812">Transmembrane</keyword>
<feature type="transmembrane region" description="Helical" evidence="8">
    <location>
        <begin position="21"/>
        <end position="39"/>
    </location>
</feature>
<sequence length="259" mass="28535">MERNIPILREKKSRSKGSKRLLVVLFLFFIILFIVLFFHSSLSKITIIEISGTSFTTETDIVQAAEVAEGDQFLAVSAANMSQRIKKLDAVADAEVRKTFPGKIEIIVEEHPHVANERLSDGQWAAILANGYAIEHLTVQSSPAHLDKPVLSGWQGEPELKKELTAALAALPVETLLDVSEILPSPSNSYPDRILLYTRSGHEVITTIEKLEEKLPFLTGVVHELRAKGTERARITMLEAITSEALETGLEAGEESGQP</sequence>
<dbReference type="AlphaFoldDB" id="A0A8J4M0Y4"/>